<accession>A0A225DBE5</accession>
<dbReference type="EMBL" id="NIDE01000013">
    <property type="protein sequence ID" value="OWK38861.1"/>
    <property type="molecule type" value="Genomic_DNA"/>
</dbReference>
<feature type="compositionally biased region" description="Basic and acidic residues" evidence="1">
    <location>
        <begin position="229"/>
        <end position="238"/>
    </location>
</feature>
<feature type="region of interest" description="Disordered" evidence="1">
    <location>
        <begin position="206"/>
        <end position="238"/>
    </location>
</feature>
<proteinExistence type="predicted"/>
<sequence>MDRRELFGVLGGLGLAPVCGLAAQAKAAGHGGKDDGPMSNSHFHFCGIHMAKKDPNIQFITQHFCPAHSGGAEGDVFQCVLFDGTGKNAKLVGVEYLISDEAYRKLPDAEKKYWHAHTYEVLGGGLIAPGMSAEDETKFMKVIIKTWGKAWHTWPDPKSAVPVGEPLLIWSLMGDGQANPDLLARRDKEFQVDSAKIREARGKEFGLEVPNVSPPKEMATVGRMWTDTGEDKPTPKKN</sequence>
<evidence type="ECO:0000313" key="2">
    <source>
        <dbReference type="EMBL" id="OWK38861.1"/>
    </source>
</evidence>
<dbReference type="InterPro" id="IPR010686">
    <property type="entry name" value="OBAP-like"/>
</dbReference>
<reference evidence="3" key="1">
    <citation type="submission" date="2017-06" db="EMBL/GenBank/DDBJ databases">
        <title>Genome analysis of Fimbriiglobus ruber SP5, the first member of the order Planctomycetales with confirmed chitinolytic capability.</title>
        <authorList>
            <person name="Ravin N.V."/>
            <person name="Rakitin A.L."/>
            <person name="Ivanova A.A."/>
            <person name="Beletsky A.V."/>
            <person name="Kulichevskaya I.S."/>
            <person name="Mardanov A.V."/>
            <person name="Dedysh S.N."/>
        </authorList>
    </citation>
    <scope>NUCLEOTIDE SEQUENCE [LARGE SCALE GENOMIC DNA]</scope>
    <source>
        <strain evidence="3">SP5</strain>
    </source>
</reference>
<keyword evidence="2" id="KW-0449">Lipoprotein</keyword>
<dbReference type="PANTHER" id="PTHR31360:SF0">
    <property type="entry name" value="OIL BODY-ASSOCIATED PROTEIN 1B"/>
    <property type="match status" value="1"/>
</dbReference>
<gene>
    <name evidence="2" type="ORF">FRUB_06366</name>
</gene>
<dbReference type="AlphaFoldDB" id="A0A225DBE5"/>
<evidence type="ECO:0000313" key="3">
    <source>
        <dbReference type="Proteomes" id="UP000214646"/>
    </source>
</evidence>
<protein>
    <submittedName>
        <fullName evidence="2">Putative outer membrane or secreted lipoprotein</fullName>
    </submittedName>
</protein>
<dbReference type="PANTHER" id="PTHR31360">
    <property type="match status" value="1"/>
</dbReference>
<organism evidence="2 3">
    <name type="scientific">Fimbriiglobus ruber</name>
    <dbReference type="NCBI Taxonomy" id="1908690"/>
    <lineage>
        <taxon>Bacteria</taxon>
        <taxon>Pseudomonadati</taxon>
        <taxon>Planctomycetota</taxon>
        <taxon>Planctomycetia</taxon>
        <taxon>Gemmatales</taxon>
        <taxon>Gemmataceae</taxon>
        <taxon>Fimbriiglobus</taxon>
    </lineage>
</organism>
<comment type="caution">
    <text evidence="2">The sequence shown here is derived from an EMBL/GenBank/DDBJ whole genome shotgun (WGS) entry which is preliminary data.</text>
</comment>
<dbReference type="OrthoDB" id="254168at2"/>
<name>A0A225DBE5_9BACT</name>
<keyword evidence="3" id="KW-1185">Reference proteome</keyword>
<dbReference type="Proteomes" id="UP000214646">
    <property type="component" value="Unassembled WGS sequence"/>
</dbReference>
<dbReference type="Pfam" id="PF06884">
    <property type="entry name" value="DUF1264"/>
    <property type="match status" value="1"/>
</dbReference>
<evidence type="ECO:0000256" key="1">
    <source>
        <dbReference type="SAM" id="MobiDB-lite"/>
    </source>
</evidence>
<dbReference type="RefSeq" id="WP_088257220.1">
    <property type="nucleotide sequence ID" value="NZ_NIDE01000013.1"/>
</dbReference>